<dbReference type="PANTHER" id="PTHR42718">
    <property type="entry name" value="MAJOR FACILITATOR SUPERFAMILY MULTIDRUG TRANSPORTER MFSC"/>
    <property type="match status" value="1"/>
</dbReference>
<evidence type="ECO:0000256" key="3">
    <source>
        <dbReference type="ARBA" id="ARBA00022475"/>
    </source>
</evidence>
<organism evidence="9 10">
    <name type="scientific">Pseudoxanthobacter soli DSM 19599</name>
    <dbReference type="NCBI Taxonomy" id="1123029"/>
    <lineage>
        <taxon>Bacteria</taxon>
        <taxon>Pseudomonadati</taxon>
        <taxon>Pseudomonadota</taxon>
        <taxon>Alphaproteobacteria</taxon>
        <taxon>Hyphomicrobiales</taxon>
        <taxon>Segnochrobactraceae</taxon>
        <taxon>Pseudoxanthobacter</taxon>
    </lineage>
</organism>
<accession>A0A1M7ZIT5</accession>
<dbReference type="OrthoDB" id="9812221at2"/>
<dbReference type="Pfam" id="PF07690">
    <property type="entry name" value="MFS_1"/>
    <property type="match status" value="1"/>
</dbReference>
<evidence type="ECO:0000313" key="9">
    <source>
        <dbReference type="EMBL" id="SHO64825.1"/>
    </source>
</evidence>
<keyword evidence="6 7" id="KW-0472">Membrane</keyword>
<dbReference type="InterPro" id="IPR020846">
    <property type="entry name" value="MFS_dom"/>
</dbReference>
<feature type="transmembrane region" description="Helical" evidence="7">
    <location>
        <begin position="146"/>
        <end position="170"/>
    </location>
</feature>
<dbReference type="GO" id="GO:0022857">
    <property type="term" value="F:transmembrane transporter activity"/>
    <property type="evidence" value="ECO:0007669"/>
    <property type="project" value="InterPro"/>
</dbReference>
<evidence type="ECO:0000256" key="4">
    <source>
        <dbReference type="ARBA" id="ARBA00022692"/>
    </source>
</evidence>
<feature type="transmembrane region" description="Helical" evidence="7">
    <location>
        <begin position="207"/>
        <end position="226"/>
    </location>
</feature>
<dbReference type="AlphaFoldDB" id="A0A1M7ZIT5"/>
<feature type="transmembrane region" description="Helical" evidence="7">
    <location>
        <begin position="302"/>
        <end position="323"/>
    </location>
</feature>
<evidence type="ECO:0000259" key="8">
    <source>
        <dbReference type="PROSITE" id="PS50850"/>
    </source>
</evidence>
<feature type="transmembrane region" description="Helical" evidence="7">
    <location>
        <begin position="21"/>
        <end position="44"/>
    </location>
</feature>
<dbReference type="InterPro" id="IPR036259">
    <property type="entry name" value="MFS_trans_sf"/>
</dbReference>
<dbReference type="PANTHER" id="PTHR42718:SF46">
    <property type="entry name" value="BLR6921 PROTEIN"/>
    <property type="match status" value="1"/>
</dbReference>
<keyword evidence="4 7" id="KW-0812">Transmembrane</keyword>
<feature type="domain" description="Major facilitator superfamily (MFS) profile" evidence="8">
    <location>
        <begin position="22"/>
        <end position="470"/>
    </location>
</feature>
<feature type="transmembrane region" description="Helical" evidence="7">
    <location>
        <begin position="343"/>
        <end position="360"/>
    </location>
</feature>
<evidence type="ECO:0000256" key="6">
    <source>
        <dbReference type="ARBA" id="ARBA00023136"/>
    </source>
</evidence>
<protein>
    <submittedName>
        <fullName evidence="9">Drug resistance transporter, EmrB/QacA subfamily</fullName>
    </submittedName>
</protein>
<keyword evidence="5 7" id="KW-1133">Transmembrane helix</keyword>
<evidence type="ECO:0000256" key="2">
    <source>
        <dbReference type="ARBA" id="ARBA00022448"/>
    </source>
</evidence>
<dbReference type="Proteomes" id="UP000186406">
    <property type="component" value="Unassembled WGS sequence"/>
</dbReference>
<gene>
    <name evidence="9" type="ORF">SAMN02745172_01875</name>
</gene>
<dbReference type="PROSITE" id="PS50850">
    <property type="entry name" value="MFS"/>
    <property type="match status" value="1"/>
</dbReference>
<comment type="subcellular location">
    <subcellularLocation>
        <location evidence="1">Cell membrane</location>
        <topology evidence="1">Multi-pass membrane protein</topology>
    </subcellularLocation>
</comment>
<keyword evidence="2" id="KW-0813">Transport</keyword>
<reference evidence="9 10" key="1">
    <citation type="submission" date="2016-12" db="EMBL/GenBank/DDBJ databases">
        <authorList>
            <person name="Song W.-J."/>
            <person name="Kurnit D.M."/>
        </authorList>
    </citation>
    <scope>NUCLEOTIDE SEQUENCE [LARGE SCALE GENOMIC DNA]</scope>
    <source>
        <strain evidence="9 10">DSM 19599</strain>
    </source>
</reference>
<evidence type="ECO:0000256" key="5">
    <source>
        <dbReference type="ARBA" id="ARBA00022989"/>
    </source>
</evidence>
<dbReference type="STRING" id="1123029.SAMN02745172_01875"/>
<feature type="transmembrane region" description="Helical" evidence="7">
    <location>
        <begin position="238"/>
        <end position="255"/>
    </location>
</feature>
<feature type="transmembrane region" description="Helical" evidence="7">
    <location>
        <begin position="412"/>
        <end position="432"/>
    </location>
</feature>
<dbReference type="Gene3D" id="1.20.1250.20">
    <property type="entry name" value="MFS general substrate transporter like domains"/>
    <property type="match status" value="1"/>
</dbReference>
<dbReference type="GO" id="GO:0005886">
    <property type="term" value="C:plasma membrane"/>
    <property type="evidence" value="ECO:0007669"/>
    <property type="project" value="UniProtKB-SubCell"/>
</dbReference>
<feature type="transmembrane region" description="Helical" evidence="7">
    <location>
        <begin position="56"/>
        <end position="80"/>
    </location>
</feature>
<dbReference type="Gene3D" id="1.20.1720.10">
    <property type="entry name" value="Multidrug resistance protein D"/>
    <property type="match status" value="1"/>
</dbReference>
<feature type="transmembrane region" description="Helical" evidence="7">
    <location>
        <begin position="275"/>
        <end position="296"/>
    </location>
</feature>
<dbReference type="EMBL" id="FRXO01000003">
    <property type="protein sequence ID" value="SHO64825.1"/>
    <property type="molecule type" value="Genomic_DNA"/>
</dbReference>
<evidence type="ECO:0000313" key="10">
    <source>
        <dbReference type="Proteomes" id="UP000186406"/>
    </source>
</evidence>
<feature type="transmembrane region" description="Helical" evidence="7">
    <location>
        <begin position="87"/>
        <end position="107"/>
    </location>
</feature>
<evidence type="ECO:0000256" key="7">
    <source>
        <dbReference type="SAM" id="Phobius"/>
    </source>
</evidence>
<keyword evidence="3" id="KW-1003">Cell membrane</keyword>
<name>A0A1M7ZIT5_9HYPH</name>
<proteinExistence type="predicted"/>
<dbReference type="RefSeq" id="WP_073627859.1">
    <property type="nucleotide sequence ID" value="NZ_FRXO01000003.1"/>
</dbReference>
<feature type="transmembrane region" description="Helical" evidence="7">
    <location>
        <begin position="366"/>
        <end position="391"/>
    </location>
</feature>
<keyword evidence="10" id="KW-1185">Reference proteome</keyword>
<feature type="transmembrane region" description="Helical" evidence="7">
    <location>
        <begin position="444"/>
        <end position="463"/>
    </location>
</feature>
<feature type="transmembrane region" description="Helical" evidence="7">
    <location>
        <begin position="176"/>
        <end position="195"/>
    </location>
</feature>
<feature type="transmembrane region" description="Helical" evidence="7">
    <location>
        <begin position="113"/>
        <end position="134"/>
    </location>
</feature>
<dbReference type="SUPFAM" id="SSF103473">
    <property type="entry name" value="MFS general substrate transporter"/>
    <property type="match status" value="1"/>
</dbReference>
<sequence>MVDHSADGFSHGAGRRPSYRITAVIIAGALFMEHLDATILTTALPSMAQDFGVSVLHMSVALTSYLIALAVFIPASGFVADRFGSRNVFATAMGLFALGSLMCAWSGNLGVLVFARLVQGIGGAMMMPVGRLVLLQSVHKRDFVAAMAWMTVPGLVGPMVGPVVGGFFATYLSWHWAFYANLPLAIIGILCAFSFIEDVRGPAPGRFDSFGFVLSGLSLASLVFGLETLSRRAGSDEVAFCLIGVAVIFAILYVMHARRHPHPILDLRLMKVNTFAASVYGGSLTRISGGALPFLLPLMMQIGFGMSAVESGLVTLASSAGALSMKIVARPILRKWGFRQSMIWNAVFSSAAIALIGAFRPDWPLAAIYAVLVIAGFLQSLIFTACNTVAYADLPSDRMSAATSLYTTVQQIMLSLGVCTATAALAGSVALGGRTAEQLALPDFSVAFVVIAAISMLAPLFYARMPADAGSDMSGHTPKAARRRP</sequence>
<dbReference type="InterPro" id="IPR011701">
    <property type="entry name" value="MFS"/>
</dbReference>
<evidence type="ECO:0000256" key="1">
    <source>
        <dbReference type="ARBA" id="ARBA00004651"/>
    </source>
</evidence>